<sequence>MEQIGLDLPGDRRRNTKFSIGDEQGVIFAPAVKRDKEFTVRAWAKALSEVSGQRCIVVGIEAKLGVVVDCTWENITQAEPLDYDQTASAWETEVQFSKEAAILNRKCLVLCVHPDSTSVCYNSSVFVKESIDVIVARFLYIAKTGKAGMPDSEFTHLKNLSMEPSDGESWGMPDETVVSLFKRCVRAHPERIAIVTAEGRNVSFGELDRASDCIASALGPFEKEPQGIELANGKCISTPLVAIVFERTFGMIAAMLGAQKAGWGYVPIECSFPEDRVAYILKDSGVNVIMYDTRSESSAARFSNVATREMELINVDSITMNQPTKLFCGPTPSTTMYVLYTSGSTGVPKGVALSQRAALSALLHMKDSLGTGEADGVYMQATTFVFDLSVSEIYSPLIWGSTMKLAPMDVMRNPGALRTVLESEPRPTWIQSTPSLLRIMTSSNVLESANHRIKHCVVCGELFRQEVAIKAFRQLQQGDATRELYMYNAWGPTEAAVYGTAKCFTSVEEIEAQLHLSIGVPLAYRGVYILQPGTSKLVPLGAKGELCVSGPGLADGYLNRKDQNEKAFVTGIHPVHPEQVLYRCGDLVRWRPDNGELEIFGRTDSQVKIRGFRVELGEVEASLVKYNAKIIGECSVIAKETRDGAVLVAYLTPNHVEKRGLDYGSLPHYMRPSVIMSMDSLPKGQSGKVDRKALPDPFLPPIEKCMDEESWLPVQRKVMEVTRAVTGVMGLGLDDNYFLHGATSLTAVQLGERLNQTFPDVDIPTSLVFDHPNGRAISDSIVKAKNGSVAVDDTSIIVPMYTAGSSNAKNLFLFHPAGGVTYTYFDLIQNLVSASHNEDIPINIYGVQDPYLKDKSCTRYESIAQMCTDYEEAVQKVQPVGPYFFGGHSMGGLLAVECARIVESRGQSVEGLFLLDTAFKLSKPSVTDYIKDAFFGGMGREYFEMKAAVYAEKGSRFRKGVYRTMTRILPTGLKKPKNGKSVVATKSGVGLEVQKKQHPSVERTVAGSPAVHAKNILVLVQQHLDLMVKHGPPLGAQSVEHPTPPGGRLQSTIRLYSCHSAKDPKKKSEITAWGKVGSEVNVVHCEGANHTTIQRGEYAFQIANDLIQHLQSTSVMYKI</sequence>
<evidence type="ECO:0000313" key="5">
    <source>
        <dbReference type="EMBL" id="CAD9672487.1"/>
    </source>
</evidence>
<dbReference type="Gene3D" id="3.40.50.12780">
    <property type="entry name" value="N-terminal domain of ligase-like"/>
    <property type="match status" value="1"/>
</dbReference>
<dbReference type="InterPro" id="IPR045851">
    <property type="entry name" value="AMP-bd_C_sf"/>
</dbReference>
<evidence type="ECO:0000259" key="4">
    <source>
        <dbReference type="PROSITE" id="PS50075"/>
    </source>
</evidence>
<name>A0A7S2W898_9STRA</name>
<dbReference type="InterPro" id="IPR009081">
    <property type="entry name" value="PP-bd_ACP"/>
</dbReference>
<dbReference type="GO" id="GO:0044550">
    <property type="term" value="P:secondary metabolite biosynthetic process"/>
    <property type="evidence" value="ECO:0007669"/>
    <property type="project" value="TreeGrafter"/>
</dbReference>
<keyword evidence="1" id="KW-0596">Phosphopantetheine</keyword>
<organism evidence="5">
    <name type="scientific">Mucochytrium quahogii</name>
    <dbReference type="NCBI Taxonomy" id="96639"/>
    <lineage>
        <taxon>Eukaryota</taxon>
        <taxon>Sar</taxon>
        <taxon>Stramenopiles</taxon>
        <taxon>Bigyra</taxon>
        <taxon>Labyrinthulomycetes</taxon>
        <taxon>Thraustochytrida</taxon>
        <taxon>Thraustochytriidae</taxon>
        <taxon>Mucochytrium</taxon>
    </lineage>
</organism>
<keyword evidence="2" id="KW-0597">Phosphoprotein</keyword>
<dbReference type="Pfam" id="PF00501">
    <property type="entry name" value="AMP-binding"/>
    <property type="match status" value="1"/>
</dbReference>
<keyword evidence="3" id="KW-0436">Ligase</keyword>
<dbReference type="InterPro" id="IPR029058">
    <property type="entry name" value="AB_hydrolase_fold"/>
</dbReference>
<dbReference type="InterPro" id="IPR020845">
    <property type="entry name" value="AMP-binding_CS"/>
</dbReference>
<dbReference type="CDD" id="cd05930">
    <property type="entry name" value="A_NRPS"/>
    <property type="match status" value="1"/>
</dbReference>
<dbReference type="GO" id="GO:0016874">
    <property type="term" value="F:ligase activity"/>
    <property type="evidence" value="ECO:0007669"/>
    <property type="project" value="UniProtKB-KW"/>
</dbReference>
<reference evidence="5" key="1">
    <citation type="submission" date="2021-01" db="EMBL/GenBank/DDBJ databases">
        <authorList>
            <person name="Corre E."/>
            <person name="Pelletier E."/>
            <person name="Niang G."/>
            <person name="Scheremetjew M."/>
            <person name="Finn R."/>
            <person name="Kale V."/>
            <person name="Holt S."/>
            <person name="Cochrane G."/>
            <person name="Meng A."/>
            <person name="Brown T."/>
            <person name="Cohen L."/>
        </authorList>
    </citation>
    <scope>NUCLEOTIDE SEQUENCE</scope>
    <source>
        <strain evidence="5">NY070348D</strain>
    </source>
</reference>
<dbReference type="AlphaFoldDB" id="A0A7S2W898"/>
<evidence type="ECO:0000256" key="3">
    <source>
        <dbReference type="ARBA" id="ARBA00022598"/>
    </source>
</evidence>
<dbReference type="SMART" id="SM00823">
    <property type="entry name" value="PKS_PP"/>
    <property type="match status" value="1"/>
</dbReference>
<dbReference type="GO" id="GO:0043041">
    <property type="term" value="P:amino acid activation for nonribosomal peptide biosynthetic process"/>
    <property type="evidence" value="ECO:0007669"/>
    <property type="project" value="TreeGrafter"/>
</dbReference>
<dbReference type="EMBL" id="HBHK01006554">
    <property type="protein sequence ID" value="CAD9672487.1"/>
    <property type="molecule type" value="Transcribed_RNA"/>
</dbReference>
<evidence type="ECO:0000256" key="1">
    <source>
        <dbReference type="ARBA" id="ARBA00022450"/>
    </source>
</evidence>
<dbReference type="PROSITE" id="PS00455">
    <property type="entry name" value="AMP_BINDING"/>
    <property type="match status" value="1"/>
</dbReference>
<proteinExistence type="predicted"/>
<dbReference type="InterPro" id="IPR000873">
    <property type="entry name" value="AMP-dep_synth/lig_dom"/>
</dbReference>
<dbReference type="PANTHER" id="PTHR45527:SF1">
    <property type="entry name" value="FATTY ACID SYNTHASE"/>
    <property type="match status" value="1"/>
</dbReference>
<dbReference type="SUPFAM" id="SSF53474">
    <property type="entry name" value="alpha/beta-Hydrolases"/>
    <property type="match status" value="1"/>
</dbReference>
<dbReference type="PROSITE" id="PS50075">
    <property type="entry name" value="CARRIER"/>
    <property type="match status" value="1"/>
</dbReference>
<dbReference type="InterPro" id="IPR020806">
    <property type="entry name" value="PKS_PP-bd"/>
</dbReference>
<dbReference type="Gene3D" id="1.10.1200.10">
    <property type="entry name" value="ACP-like"/>
    <property type="match status" value="1"/>
</dbReference>
<dbReference type="InterPro" id="IPR036736">
    <property type="entry name" value="ACP-like_sf"/>
</dbReference>
<dbReference type="PANTHER" id="PTHR45527">
    <property type="entry name" value="NONRIBOSOMAL PEPTIDE SYNTHETASE"/>
    <property type="match status" value="1"/>
</dbReference>
<dbReference type="InterPro" id="IPR001031">
    <property type="entry name" value="Thioesterase"/>
</dbReference>
<dbReference type="Gene3D" id="3.30.300.30">
    <property type="match status" value="1"/>
</dbReference>
<evidence type="ECO:0000256" key="2">
    <source>
        <dbReference type="ARBA" id="ARBA00022553"/>
    </source>
</evidence>
<dbReference type="GO" id="GO:0031177">
    <property type="term" value="F:phosphopantetheine binding"/>
    <property type="evidence" value="ECO:0007669"/>
    <property type="project" value="InterPro"/>
</dbReference>
<accession>A0A7S2W898</accession>
<feature type="domain" description="Carrier" evidence="4">
    <location>
        <begin position="709"/>
        <end position="785"/>
    </location>
</feature>
<dbReference type="Pfam" id="PF00550">
    <property type="entry name" value="PP-binding"/>
    <property type="match status" value="1"/>
</dbReference>
<dbReference type="InterPro" id="IPR042099">
    <property type="entry name" value="ANL_N_sf"/>
</dbReference>
<dbReference type="GO" id="GO:0005737">
    <property type="term" value="C:cytoplasm"/>
    <property type="evidence" value="ECO:0007669"/>
    <property type="project" value="TreeGrafter"/>
</dbReference>
<gene>
    <name evidence="5" type="ORF">QSP1433_LOCUS3956</name>
</gene>
<protein>
    <recommendedName>
        <fullName evidence="4">Carrier domain-containing protein</fullName>
    </recommendedName>
</protein>
<dbReference type="Gene3D" id="3.40.50.1820">
    <property type="entry name" value="alpha/beta hydrolase"/>
    <property type="match status" value="1"/>
</dbReference>
<dbReference type="Pfam" id="PF00975">
    <property type="entry name" value="Thioesterase"/>
    <property type="match status" value="1"/>
</dbReference>
<dbReference type="SUPFAM" id="SSF47336">
    <property type="entry name" value="ACP-like"/>
    <property type="match status" value="1"/>
</dbReference>
<dbReference type="SUPFAM" id="SSF56801">
    <property type="entry name" value="Acetyl-CoA synthetase-like"/>
    <property type="match status" value="1"/>
</dbReference>